<name>A0A6B2LSG3_9EUKA</name>
<sequence length="109" mass="11872">MVARGHLDGPLDGVPDVVLEGRAGYGLAGVLLYLFKATQKLFSIKGPMGTPPLVSLLGVWHLVEFGFVVMEAVHFDDDGDFLAFFFVQQSSHMIRESRLSGPRDASNAH</sequence>
<dbReference type="EMBL" id="GIBP01010682">
    <property type="protein sequence ID" value="NDV39651.1"/>
    <property type="molecule type" value="Transcribed_RNA"/>
</dbReference>
<organism evidence="1">
    <name type="scientific">Arcella intermedia</name>
    <dbReference type="NCBI Taxonomy" id="1963864"/>
    <lineage>
        <taxon>Eukaryota</taxon>
        <taxon>Amoebozoa</taxon>
        <taxon>Tubulinea</taxon>
        <taxon>Elardia</taxon>
        <taxon>Arcellinida</taxon>
        <taxon>Sphaerothecina</taxon>
        <taxon>Arcellidae</taxon>
        <taxon>Arcella</taxon>
    </lineage>
</organism>
<evidence type="ECO:0000313" key="1">
    <source>
        <dbReference type="EMBL" id="NDV39651.1"/>
    </source>
</evidence>
<protein>
    <submittedName>
        <fullName evidence="1">Uncharacterized protein</fullName>
    </submittedName>
</protein>
<proteinExistence type="predicted"/>
<accession>A0A6B2LSG3</accession>
<dbReference type="AlphaFoldDB" id="A0A6B2LSG3"/>
<reference evidence="1" key="1">
    <citation type="journal article" date="2020" name="J. Eukaryot. Microbiol.">
        <title>De novo Sequencing, Assembly and Annotation of the Transcriptome for the Free-Living Testate Amoeba Arcella intermedia.</title>
        <authorList>
            <person name="Ribeiro G.M."/>
            <person name="Porfirio-Sousa A.L."/>
            <person name="Maurer-Alcala X.X."/>
            <person name="Katz L.A."/>
            <person name="Lahr D.J.G."/>
        </authorList>
    </citation>
    <scope>NUCLEOTIDE SEQUENCE</scope>
</reference>